<dbReference type="SUPFAM" id="SSF50486">
    <property type="entry name" value="FMT C-terminal domain-like"/>
    <property type="match status" value="1"/>
</dbReference>
<dbReference type="PANTHER" id="PTHR11138:SF5">
    <property type="entry name" value="METHIONYL-TRNA FORMYLTRANSFERASE, MITOCHONDRIAL"/>
    <property type="match status" value="1"/>
</dbReference>
<protein>
    <submittedName>
        <fullName evidence="6">Methionyl-tRNA formyltransferase</fullName>
    </submittedName>
</protein>
<keyword evidence="3" id="KW-0648">Protein biosynthesis</keyword>
<name>A0A810N5I7_9ACTN</name>
<dbReference type="GO" id="GO:0004479">
    <property type="term" value="F:methionyl-tRNA formyltransferase activity"/>
    <property type="evidence" value="ECO:0007669"/>
    <property type="project" value="TreeGrafter"/>
</dbReference>
<dbReference type="InterPro" id="IPR005793">
    <property type="entry name" value="Formyl_trans_C"/>
</dbReference>
<dbReference type="Proteomes" id="UP000680866">
    <property type="component" value="Chromosome"/>
</dbReference>
<reference evidence="6" key="1">
    <citation type="submission" date="2020-08" db="EMBL/GenBank/DDBJ databases">
        <title>Whole genome shotgun sequence of Polymorphospora rubra NBRC 101157.</title>
        <authorList>
            <person name="Komaki H."/>
            <person name="Tamura T."/>
        </authorList>
    </citation>
    <scope>NUCLEOTIDE SEQUENCE</scope>
    <source>
        <strain evidence="6">NBRC 101157</strain>
    </source>
</reference>
<dbReference type="InterPro" id="IPR036477">
    <property type="entry name" value="Formyl_transf_N_sf"/>
</dbReference>
<feature type="domain" description="Formyl transferase C-terminal" evidence="5">
    <location>
        <begin position="201"/>
        <end position="298"/>
    </location>
</feature>
<dbReference type="Pfam" id="PF02911">
    <property type="entry name" value="Formyl_trans_C"/>
    <property type="match status" value="1"/>
</dbReference>
<accession>A0A810N5I7</accession>
<gene>
    <name evidence="6" type="ORF">Prubr_44700</name>
</gene>
<dbReference type="CDD" id="cd08704">
    <property type="entry name" value="Met_tRNA_FMT_C"/>
    <property type="match status" value="1"/>
</dbReference>
<dbReference type="PANTHER" id="PTHR11138">
    <property type="entry name" value="METHIONYL-TRNA FORMYLTRANSFERASE"/>
    <property type="match status" value="1"/>
</dbReference>
<dbReference type="Pfam" id="PF00551">
    <property type="entry name" value="Formyl_trans_N"/>
    <property type="match status" value="1"/>
</dbReference>
<dbReference type="RefSeq" id="WP_212816782.1">
    <property type="nucleotide sequence ID" value="NZ_AP023359.1"/>
</dbReference>
<evidence type="ECO:0000259" key="4">
    <source>
        <dbReference type="Pfam" id="PF00551"/>
    </source>
</evidence>
<evidence type="ECO:0000259" key="5">
    <source>
        <dbReference type="Pfam" id="PF02911"/>
    </source>
</evidence>
<sequence length="306" mass="33255">MRIVFFGYGQLGATVLRGIAPRHEVSLVLTHRAEFSGLGEPDVERAAAELGLPVRYSATAREPELHRLLRDLAPEVIVSTNWRTRVPPEVLRIPARGAINTHDALLPAYAGFGAVNWVIRNGEEETGLSVHYMADELDTGPVITRSVVKIGPHDTAGYVLDRLLEEYVPVTLRALDLVGQGHRGEPQPAEGASFYHRIGIDDTRIDWRDSATVVYNLVRGQSDPFVNAWTTHDGVRLRVKAATLPTRAHGGTPGRIVKADDGGVVIACGRPGDGDDRGVVLLEVATEDGPTVRAVDHFTAFGGYLR</sequence>
<evidence type="ECO:0000256" key="1">
    <source>
        <dbReference type="ARBA" id="ARBA00010699"/>
    </source>
</evidence>
<feature type="domain" description="Formyl transferase N-terminal" evidence="4">
    <location>
        <begin position="1"/>
        <end position="167"/>
    </location>
</feature>
<keyword evidence="7" id="KW-1185">Reference proteome</keyword>
<dbReference type="PROSITE" id="PS00373">
    <property type="entry name" value="GART"/>
    <property type="match status" value="1"/>
</dbReference>
<dbReference type="EMBL" id="AP023359">
    <property type="protein sequence ID" value="BCJ67449.1"/>
    <property type="molecule type" value="Genomic_DNA"/>
</dbReference>
<dbReference type="GO" id="GO:0005829">
    <property type="term" value="C:cytosol"/>
    <property type="evidence" value="ECO:0007669"/>
    <property type="project" value="TreeGrafter"/>
</dbReference>
<evidence type="ECO:0000313" key="6">
    <source>
        <dbReference type="EMBL" id="BCJ67449.1"/>
    </source>
</evidence>
<dbReference type="InterPro" id="IPR001555">
    <property type="entry name" value="GART_AS"/>
</dbReference>
<dbReference type="InterPro" id="IPR002376">
    <property type="entry name" value="Formyl_transf_N"/>
</dbReference>
<comment type="similarity">
    <text evidence="1">Belongs to the Fmt family.</text>
</comment>
<dbReference type="InterPro" id="IPR044135">
    <property type="entry name" value="Met-tRNA-FMT_C"/>
</dbReference>
<keyword evidence="2" id="KW-0808">Transferase</keyword>
<evidence type="ECO:0000256" key="3">
    <source>
        <dbReference type="ARBA" id="ARBA00022917"/>
    </source>
</evidence>
<proteinExistence type="inferred from homology"/>
<organism evidence="6 7">
    <name type="scientific">Polymorphospora rubra</name>
    <dbReference type="NCBI Taxonomy" id="338584"/>
    <lineage>
        <taxon>Bacteria</taxon>
        <taxon>Bacillati</taxon>
        <taxon>Actinomycetota</taxon>
        <taxon>Actinomycetes</taxon>
        <taxon>Micromonosporales</taxon>
        <taxon>Micromonosporaceae</taxon>
        <taxon>Polymorphospora</taxon>
    </lineage>
</organism>
<evidence type="ECO:0000256" key="2">
    <source>
        <dbReference type="ARBA" id="ARBA00022679"/>
    </source>
</evidence>
<dbReference type="KEGG" id="pry:Prubr_44700"/>
<dbReference type="InterPro" id="IPR011034">
    <property type="entry name" value="Formyl_transferase-like_C_sf"/>
</dbReference>
<dbReference type="CDD" id="cd08369">
    <property type="entry name" value="FMT_core"/>
    <property type="match status" value="1"/>
</dbReference>
<dbReference type="SUPFAM" id="SSF53328">
    <property type="entry name" value="Formyltransferase"/>
    <property type="match status" value="1"/>
</dbReference>
<evidence type="ECO:0000313" key="7">
    <source>
        <dbReference type="Proteomes" id="UP000680866"/>
    </source>
</evidence>
<dbReference type="Gene3D" id="3.40.50.12230">
    <property type="match status" value="1"/>
</dbReference>
<dbReference type="AlphaFoldDB" id="A0A810N5I7"/>